<sequence length="60" mass="6954">MRGNVEDFEREGLPAFEYLRRGKVVRLSYRQAPEALFEDPELAQEWACRSLQAARRGRGA</sequence>
<evidence type="ECO:0000259" key="1">
    <source>
        <dbReference type="Pfam" id="PF04993"/>
    </source>
</evidence>
<name>A0ABQ0U765_9GAMM</name>
<evidence type="ECO:0000313" key="3">
    <source>
        <dbReference type="Proteomes" id="UP000321121"/>
    </source>
</evidence>
<gene>
    <name evidence="2" type="ORF">HHA04nite_28980</name>
</gene>
<proteinExistence type="predicted"/>
<comment type="caution">
    <text evidence="2">The sequence shown here is derived from an EMBL/GenBank/DDBJ whole genome shotgun (WGS) entry which is preliminary data.</text>
</comment>
<dbReference type="SUPFAM" id="SSF159894">
    <property type="entry name" value="YgaC/TfoX-N like"/>
    <property type="match status" value="1"/>
</dbReference>
<keyword evidence="3" id="KW-1185">Reference proteome</keyword>
<dbReference type="Proteomes" id="UP000321121">
    <property type="component" value="Unassembled WGS sequence"/>
</dbReference>
<dbReference type="EMBL" id="BJUS01000042">
    <property type="protein sequence ID" value="GEK74354.1"/>
    <property type="molecule type" value="Genomic_DNA"/>
</dbReference>
<accession>A0ABQ0U765</accession>
<feature type="domain" description="TfoX N-terminal" evidence="1">
    <location>
        <begin position="4"/>
        <end position="54"/>
    </location>
</feature>
<dbReference type="InterPro" id="IPR007076">
    <property type="entry name" value="TfoX_N"/>
</dbReference>
<protein>
    <recommendedName>
        <fullName evidence="1">TfoX N-terminal domain-containing protein</fullName>
    </recommendedName>
</protein>
<dbReference type="Gene3D" id="3.30.1460.30">
    <property type="entry name" value="YgaC/TfoX-N like chaperone"/>
    <property type="match status" value="1"/>
</dbReference>
<evidence type="ECO:0000313" key="2">
    <source>
        <dbReference type="EMBL" id="GEK74354.1"/>
    </source>
</evidence>
<dbReference type="Pfam" id="PF04993">
    <property type="entry name" value="TfoX_N"/>
    <property type="match status" value="1"/>
</dbReference>
<reference evidence="2 3" key="1">
    <citation type="submission" date="2019-07" db="EMBL/GenBank/DDBJ databases">
        <title>Whole genome shotgun sequence of Halomonas halophila NBRC 102604.</title>
        <authorList>
            <person name="Hosoyama A."/>
            <person name="Uohara A."/>
            <person name="Ohji S."/>
            <person name="Ichikawa N."/>
        </authorList>
    </citation>
    <scope>NUCLEOTIDE SEQUENCE [LARGE SCALE GENOMIC DNA]</scope>
    <source>
        <strain evidence="2 3">NBRC 102604</strain>
    </source>
</reference>
<organism evidence="2 3">
    <name type="scientific">Halomonas halophila</name>
    <dbReference type="NCBI Taxonomy" id="29573"/>
    <lineage>
        <taxon>Bacteria</taxon>
        <taxon>Pseudomonadati</taxon>
        <taxon>Pseudomonadota</taxon>
        <taxon>Gammaproteobacteria</taxon>
        <taxon>Oceanospirillales</taxon>
        <taxon>Halomonadaceae</taxon>
        <taxon>Halomonas</taxon>
    </lineage>
</organism>